<sequence length="97" mass="11327">MFLYNVSIIMEDTAHDSLLSWIKGHIQRHEAHDIKLLKMLDTPHEGQTYCLQVLVSNQDEIVKFQQEVLQEIQTLLGAEYAEKAFIFDSTMQYIDQV</sequence>
<evidence type="ECO:0008006" key="3">
    <source>
        <dbReference type="Google" id="ProtNLM"/>
    </source>
</evidence>
<accession>A0ABP7Z6H5</accession>
<dbReference type="Proteomes" id="UP001500101">
    <property type="component" value="Unassembled WGS sequence"/>
</dbReference>
<proteinExistence type="predicted"/>
<gene>
    <name evidence="1" type="ORF">GCM10022216_34730</name>
</gene>
<dbReference type="EMBL" id="BAAAZI010000015">
    <property type="protein sequence ID" value="GAA4148131.1"/>
    <property type="molecule type" value="Genomic_DNA"/>
</dbReference>
<name>A0ABP7Z6H5_9SPHI</name>
<protein>
    <recommendedName>
        <fullName evidence="3">DUF4286 family protein</fullName>
    </recommendedName>
</protein>
<keyword evidence="2" id="KW-1185">Reference proteome</keyword>
<comment type="caution">
    <text evidence="1">The sequence shown here is derived from an EMBL/GenBank/DDBJ whole genome shotgun (WGS) entry which is preliminary data.</text>
</comment>
<dbReference type="RefSeq" id="WP_344676001.1">
    <property type="nucleotide sequence ID" value="NZ_BAAAZI010000015.1"/>
</dbReference>
<evidence type="ECO:0000313" key="2">
    <source>
        <dbReference type="Proteomes" id="UP001500101"/>
    </source>
</evidence>
<organism evidence="1 2">
    <name type="scientific">Sphingobacterium kyonggiense</name>
    <dbReference type="NCBI Taxonomy" id="714075"/>
    <lineage>
        <taxon>Bacteria</taxon>
        <taxon>Pseudomonadati</taxon>
        <taxon>Bacteroidota</taxon>
        <taxon>Sphingobacteriia</taxon>
        <taxon>Sphingobacteriales</taxon>
        <taxon>Sphingobacteriaceae</taxon>
        <taxon>Sphingobacterium</taxon>
    </lineage>
</organism>
<dbReference type="Pfam" id="PF14114">
    <property type="entry name" value="DUF4286"/>
    <property type="match status" value="1"/>
</dbReference>
<dbReference type="InterPro" id="IPR025563">
    <property type="entry name" value="DUF4286"/>
</dbReference>
<evidence type="ECO:0000313" key="1">
    <source>
        <dbReference type="EMBL" id="GAA4148131.1"/>
    </source>
</evidence>
<reference evidence="2" key="1">
    <citation type="journal article" date="2019" name="Int. J. Syst. Evol. Microbiol.">
        <title>The Global Catalogue of Microorganisms (GCM) 10K type strain sequencing project: providing services to taxonomists for standard genome sequencing and annotation.</title>
        <authorList>
            <consortium name="The Broad Institute Genomics Platform"/>
            <consortium name="The Broad Institute Genome Sequencing Center for Infectious Disease"/>
            <person name="Wu L."/>
            <person name="Ma J."/>
        </authorList>
    </citation>
    <scope>NUCLEOTIDE SEQUENCE [LARGE SCALE GENOMIC DNA]</scope>
    <source>
        <strain evidence="2">JCM 16704</strain>
    </source>
</reference>